<gene>
    <name evidence="1" type="ORF">SDC9_68203</name>
</gene>
<protein>
    <submittedName>
        <fullName evidence="1">Uncharacterized protein</fullName>
    </submittedName>
</protein>
<sequence length="62" mass="6309">MSDAAGADVSGVEVGAESLPPQAARLSVMASAIISINNLFIINSSVFFCFCGVQGLSLADFV</sequence>
<reference evidence="1" key="1">
    <citation type="submission" date="2019-08" db="EMBL/GenBank/DDBJ databases">
        <authorList>
            <person name="Kucharzyk K."/>
            <person name="Murdoch R.W."/>
            <person name="Higgins S."/>
            <person name="Loffler F."/>
        </authorList>
    </citation>
    <scope>NUCLEOTIDE SEQUENCE</scope>
</reference>
<dbReference type="AlphaFoldDB" id="A0A644Y162"/>
<name>A0A644Y162_9ZZZZ</name>
<dbReference type="EMBL" id="VSSQ01003659">
    <property type="protein sequence ID" value="MPM21758.1"/>
    <property type="molecule type" value="Genomic_DNA"/>
</dbReference>
<organism evidence="1">
    <name type="scientific">bioreactor metagenome</name>
    <dbReference type="NCBI Taxonomy" id="1076179"/>
    <lineage>
        <taxon>unclassified sequences</taxon>
        <taxon>metagenomes</taxon>
        <taxon>ecological metagenomes</taxon>
    </lineage>
</organism>
<comment type="caution">
    <text evidence="1">The sequence shown here is derived from an EMBL/GenBank/DDBJ whole genome shotgun (WGS) entry which is preliminary data.</text>
</comment>
<accession>A0A644Y162</accession>
<proteinExistence type="predicted"/>
<evidence type="ECO:0000313" key="1">
    <source>
        <dbReference type="EMBL" id="MPM21758.1"/>
    </source>
</evidence>